<name>A0ABP6WKG3_9ACTN</name>
<evidence type="ECO:0000313" key="2">
    <source>
        <dbReference type="EMBL" id="GAA3550510.1"/>
    </source>
</evidence>
<keyword evidence="3" id="KW-1185">Reference proteome</keyword>
<organism evidence="2 3">
    <name type="scientific">Nonomuraea rosea</name>
    <dbReference type="NCBI Taxonomy" id="638574"/>
    <lineage>
        <taxon>Bacteria</taxon>
        <taxon>Bacillati</taxon>
        <taxon>Actinomycetota</taxon>
        <taxon>Actinomycetes</taxon>
        <taxon>Streptosporangiales</taxon>
        <taxon>Streptosporangiaceae</taxon>
        <taxon>Nonomuraea</taxon>
    </lineage>
</organism>
<accession>A0ABP6WKG3</accession>
<comment type="caution">
    <text evidence="2">The sequence shown here is derived from an EMBL/GenBank/DDBJ whole genome shotgun (WGS) entry which is preliminary data.</text>
</comment>
<gene>
    <name evidence="2" type="ORF">GCM10022419_033430</name>
</gene>
<reference evidence="3" key="1">
    <citation type="journal article" date="2019" name="Int. J. Syst. Evol. Microbiol.">
        <title>The Global Catalogue of Microorganisms (GCM) 10K type strain sequencing project: providing services to taxonomists for standard genome sequencing and annotation.</title>
        <authorList>
            <consortium name="The Broad Institute Genomics Platform"/>
            <consortium name="The Broad Institute Genome Sequencing Center for Infectious Disease"/>
            <person name="Wu L."/>
            <person name="Ma J."/>
        </authorList>
    </citation>
    <scope>NUCLEOTIDE SEQUENCE [LARGE SCALE GENOMIC DNA]</scope>
    <source>
        <strain evidence="3">JCM 17326</strain>
    </source>
</reference>
<evidence type="ECO:0000313" key="3">
    <source>
        <dbReference type="Proteomes" id="UP001500630"/>
    </source>
</evidence>
<dbReference type="Proteomes" id="UP001500630">
    <property type="component" value="Unassembled WGS sequence"/>
</dbReference>
<feature type="region of interest" description="Disordered" evidence="1">
    <location>
        <begin position="78"/>
        <end position="98"/>
    </location>
</feature>
<sequence length="98" mass="10803">MSPDPIDLDAVRVRAWDLRWLAPGHVGTARLSPVTVTDADTLLTLDKAIGRDLPALADEVEQLRQRVDQVERERDALRRSIAQRGPGHELAEAVTSDA</sequence>
<proteinExistence type="predicted"/>
<dbReference type="RefSeq" id="WP_345562678.1">
    <property type="nucleotide sequence ID" value="NZ_BAABDQ010000006.1"/>
</dbReference>
<protein>
    <submittedName>
        <fullName evidence="2">Uncharacterized protein</fullName>
    </submittedName>
</protein>
<evidence type="ECO:0000256" key="1">
    <source>
        <dbReference type="SAM" id="MobiDB-lite"/>
    </source>
</evidence>
<dbReference type="EMBL" id="BAABDQ010000006">
    <property type="protein sequence ID" value="GAA3550510.1"/>
    <property type="molecule type" value="Genomic_DNA"/>
</dbReference>